<comment type="caution">
    <text evidence="2">The sequence shown here is derived from an EMBL/GenBank/DDBJ whole genome shotgun (WGS) entry which is preliminary data.</text>
</comment>
<reference evidence="2 3" key="1">
    <citation type="submission" date="2021-07" db="EMBL/GenBank/DDBJ databases">
        <title>The Aristolochia fimbriata genome: insights into angiosperm evolution, floral development and chemical biosynthesis.</title>
        <authorList>
            <person name="Jiao Y."/>
        </authorList>
    </citation>
    <scope>NUCLEOTIDE SEQUENCE [LARGE SCALE GENOMIC DNA]</scope>
    <source>
        <strain evidence="2">IBCAS-2021</strain>
        <tissue evidence="2">Leaf</tissue>
    </source>
</reference>
<feature type="transmembrane region" description="Helical" evidence="1">
    <location>
        <begin position="28"/>
        <end position="47"/>
    </location>
</feature>
<evidence type="ECO:0000313" key="2">
    <source>
        <dbReference type="EMBL" id="KAG9456179.1"/>
    </source>
</evidence>
<keyword evidence="3" id="KW-1185">Reference proteome</keyword>
<keyword evidence="1" id="KW-0472">Membrane</keyword>
<evidence type="ECO:0000313" key="3">
    <source>
        <dbReference type="Proteomes" id="UP000825729"/>
    </source>
</evidence>
<organism evidence="2 3">
    <name type="scientific">Aristolochia fimbriata</name>
    <name type="common">White veined hardy Dutchman's pipe vine</name>
    <dbReference type="NCBI Taxonomy" id="158543"/>
    <lineage>
        <taxon>Eukaryota</taxon>
        <taxon>Viridiplantae</taxon>
        <taxon>Streptophyta</taxon>
        <taxon>Embryophyta</taxon>
        <taxon>Tracheophyta</taxon>
        <taxon>Spermatophyta</taxon>
        <taxon>Magnoliopsida</taxon>
        <taxon>Magnoliidae</taxon>
        <taxon>Piperales</taxon>
        <taxon>Aristolochiaceae</taxon>
        <taxon>Aristolochia</taxon>
    </lineage>
</organism>
<dbReference type="AlphaFoldDB" id="A0AAV7F5L8"/>
<evidence type="ECO:0000256" key="1">
    <source>
        <dbReference type="SAM" id="Phobius"/>
    </source>
</evidence>
<keyword evidence="1" id="KW-1133">Transmembrane helix</keyword>
<name>A0AAV7F5L8_ARIFI</name>
<accession>A0AAV7F5L8</accession>
<dbReference type="Proteomes" id="UP000825729">
    <property type="component" value="Unassembled WGS sequence"/>
</dbReference>
<sequence length="86" mass="9071">MNNEMMVIGVIGCGCGVKNFHPGASGLVVTRLLGCSGMISSVVFYLLNHVLKSFFDCLTGTESGDVFLFGIIIIHSAPGDSGWISM</sequence>
<dbReference type="EMBL" id="JAINDJ010000002">
    <property type="protein sequence ID" value="KAG9456179.1"/>
    <property type="molecule type" value="Genomic_DNA"/>
</dbReference>
<gene>
    <name evidence="2" type="ORF">H6P81_000687</name>
</gene>
<keyword evidence="1" id="KW-0812">Transmembrane</keyword>
<proteinExistence type="predicted"/>
<protein>
    <submittedName>
        <fullName evidence="2">Uncharacterized protein</fullName>
    </submittedName>
</protein>